<feature type="domain" description="TrmE-type G" evidence="6">
    <location>
        <begin position="240"/>
        <end position="424"/>
    </location>
</feature>
<dbReference type="InterPro" id="IPR027368">
    <property type="entry name" value="MnmE_dom2"/>
</dbReference>
<dbReference type="Gene3D" id="1.20.120.430">
    <property type="entry name" value="tRNA modification GTPase MnmE domain 2"/>
    <property type="match status" value="1"/>
</dbReference>
<evidence type="ECO:0000256" key="5">
    <source>
        <dbReference type="ARBA" id="ARBA00023134"/>
    </source>
</evidence>
<dbReference type="InterPro" id="IPR005225">
    <property type="entry name" value="Small_GTP-bd"/>
</dbReference>
<protein>
    <submittedName>
        <fullName evidence="8">tRNA modification GTPase GTPBP3, mitochondrial isoform X1</fullName>
    </submittedName>
</protein>
<dbReference type="HAMAP" id="MF_00379">
    <property type="entry name" value="GTPase_MnmE"/>
    <property type="match status" value="1"/>
</dbReference>
<dbReference type="InterPro" id="IPR006073">
    <property type="entry name" value="GTP-bd"/>
</dbReference>
<dbReference type="GO" id="GO:0005525">
    <property type="term" value="F:GTP binding"/>
    <property type="evidence" value="ECO:0007669"/>
    <property type="project" value="UniProtKB-KW"/>
</dbReference>
<dbReference type="InterPro" id="IPR031168">
    <property type="entry name" value="G_TrmE"/>
</dbReference>
<keyword evidence="4" id="KW-0547">Nucleotide-binding</keyword>
<dbReference type="InterPro" id="IPR018948">
    <property type="entry name" value="GTP-bd_TrmE_N"/>
</dbReference>
<dbReference type="CDD" id="cd14858">
    <property type="entry name" value="TrmE_N"/>
    <property type="match status" value="1"/>
</dbReference>
<dbReference type="CDD" id="cd04164">
    <property type="entry name" value="trmE"/>
    <property type="match status" value="1"/>
</dbReference>
<evidence type="ECO:0000256" key="2">
    <source>
        <dbReference type="ARBA" id="ARBA00011043"/>
    </source>
</evidence>
<dbReference type="NCBIfam" id="TIGR00231">
    <property type="entry name" value="small_GTP"/>
    <property type="match status" value="1"/>
</dbReference>
<accession>A0A6J2XCF2</accession>
<dbReference type="GO" id="GO:0003924">
    <property type="term" value="F:GTPase activity"/>
    <property type="evidence" value="ECO:0007669"/>
    <property type="project" value="InterPro"/>
</dbReference>
<keyword evidence="5" id="KW-0342">GTP-binding</keyword>
<dbReference type="Pfam" id="PF12631">
    <property type="entry name" value="MnmE_helical"/>
    <property type="match status" value="1"/>
</dbReference>
<dbReference type="Gene3D" id="3.30.1360.120">
    <property type="entry name" value="Probable tRNA modification gtpase trme, domain 1"/>
    <property type="match status" value="1"/>
</dbReference>
<evidence type="ECO:0000259" key="6">
    <source>
        <dbReference type="PROSITE" id="PS51709"/>
    </source>
</evidence>
<dbReference type="AlphaFoldDB" id="A0A6J2XCF2"/>
<dbReference type="KEGG" id="soy:115876813"/>
<dbReference type="PANTHER" id="PTHR42714">
    <property type="entry name" value="TRNA MODIFICATION GTPASE GTPBP3"/>
    <property type="match status" value="1"/>
</dbReference>
<dbReference type="FunFam" id="3.30.1360.120:FF:000007">
    <property type="entry name" value="tRNA modification GTPase GTPBP3, mitochondrial"/>
    <property type="match status" value="1"/>
</dbReference>
<dbReference type="InterPro" id="IPR027417">
    <property type="entry name" value="P-loop_NTPase"/>
</dbReference>
<dbReference type="GeneID" id="115876813"/>
<dbReference type="PANTHER" id="PTHR42714:SF2">
    <property type="entry name" value="TRNA MODIFICATION GTPASE GTPBP3, MITOCHONDRIAL"/>
    <property type="match status" value="1"/>
</dbReference>
<name>A0A6J2XCF2_SITOR</name>
<dbReference type="RefSeq" id="XP_030748635.1">
    <property type="nucleotide sequence ID" value="XM_030892775.1"/>
</dbReference>
<sequence length="506" mass="56234">MFWLFFSKSICKINPLINIQKASSSTIYALSSGQGKCGVAVIRISGSNAGDALKKMTNLNNPPIPRNALLRSIRHPISKEVLDRGLILWFPGPNSFTGEDSCEFHVHGGIAVVTGVLDALGSLANFKLAQPGEFTKRAFMNGKLDLTEVEGLADLLQAETEQQRKQAFLQSNGSLSKLYLKWKKVLLHSVAHVEAYIDFDETETLDHGLIESVVEDVKHITKELKSHLENGCKGELLRRGVKTVILGQPNVGKSSLLNLLCQRPVSIVTPVSGTTRDVIEVTLNINGYPLVLLDTAGLRNNSQDIIEIEGMARALEMYKNADLIILVTDLEKYLSYINKTRSSNFAEYISHYVNSLGITDLMQEKCNNQSVRSTFNKNCIVVLNKTDLDNENLCKSIQADIVKLSCKNENGISDLVDVLSKQMEILCGNPCEEHPSMNQMRHKEQLSSCQFHLDLFLKEALKGESSDLVILAEYLRRSLRHLGQLIGTVTSEDILNVIFRDFCIGK</sequence>
<dbReference type="InParanoid" id="A0A6J2XCF2"/>
<gene>
    <name evidence="8" type="primary">LOC115876813</name>
</gene>
<dbReference type="SUPFAM" id="SSF52540">
    <property type="entry name" value="P-loop containing nucleoside triphosphate hydrolases"/>
    <property type="match status" value="1"/>
</dbReference>
<dbReference type="OrthoDB" id="188276at2759"/>
<dbReference type="Proteomes" id="UP000504635">
    <property type="component" value="Unplaced"/>
</dbReference>
<dbReference type="NCBIfam" id="NF003661">
    <property type="entry name" value="PRK05291.1-3"/>
    <property type="match status" value="1"/>
</dbReference>
<dbReference type="GO" id="GO:0002098">
    <property type="term" value="P:tRNA wobble uridine modification"/>
    <property type="evidence" value="ECO:0007669"/>
    <property type="project" value="TreeGrafter"/>
</dbReference>
<dbReference type="Gene3D" id="3.40.50.300">
    <property type="entry name" value="P-loop containing nucleotide triphosphate hydrolases"/>
    <property type="match status" value="1"/>
</dbReference>
<dbReference type="InterPro" id="IPR004520">
    <property type="entry name" value="GTPase_MnmE"/>
</dbReference>
<evidence type="ECO:0000256" key="1">
    <source>
        <dbReference type="ARBA" id="ARBA00004173"/>
    </source>
</evidence>
<dbReference type="GO" id="GO:0005739">
    <property type="term" value="C:mitochondrion"/>
    <property type="evidence" value="ECO:0007669"/>
    <property type="project" value="UniProtKB-SubCell"/>
</dbReference>
<evidence type="ECO:0000313" key="7">
    <source>
        <dbReference type="Proteomes" id="UP000504635"/>
    </source>
</evidence>
<evidence type="ECO:0000256" key="3">
    <source>
        <dbReference type="ARBA" id="ARBA00022694"/>
    </source>
</evidence>
<dbReference type="Pfam" id="PF01926">
    <property type="entry name" value="MMR_HSR1"/>
    <property type="match status" value="1"/>
</dbReference>
<comment type="subcellular location">
    <subcellularLocation>
        <location evidence="1">Mitochondrion</location>
    </subcellularLocation>
</comment>
<dbReference type="GO" id="GO:0030488">
    <property type="term" value="P:tRNA methylation"/>
    <property type="evidence" value="ECO:0007669"/>
    <property type="project" value="TreeGrafter"/>
</dbReference>
<dbReference type="FunCoup" id="A0A6J2XCF2">
    <property type="interactions" value="1398"/>
</dbReference>
<dbReference type="PROSITE" id="PS51709">
    <property type="entry name" value="G_TRME"/>
    <property type="match status" value="1"/>
</dbReference>
<organism evidence="7 8">
    <name type="scientific">Sitophilus oryzae</name>
    <name type="common">Rice weevil</name>
    <name type="synonym">Curculio oryzae</name>
    <dbReference type="NCBI Taxonomy" id="7048"/>
    <lineage>
        <taxon>Eukaryota</taxon>
        <taxon>Metazoa</taxon>
        <taxon>Ecdysozoa</taxon>
        <taxon>Arthropoda</taxon>
        <taxon>Hexapoda</taxon>
        <taxon>Insecta</taxon>
        <taxon>Pterygota</taxon>
        <taxon>Neoptera</taxon>
        <taxon>Endopterygota</taxon>
        <taxon>Coleoptera</taxon>
        <taxon>Polyphaga</taxon>
        <taxon>Cucujiformia</taxon>
        <taxon>Curculionidae</taxon>
        <taxon>Dryophthorinae</taxon>
        <taxon>Sitophilus</taxon>
    </lineage>
</organism>
<proteinExistence type="inferred from homology"/>
<dbReference type="Pfam" id="PF10396">
    <property type="entry name" value="TrmE_N"/>
    <property type="match status" value="1"/>
</dbReference>
<comment type="similarity">
    <text evidence="2">Belongs to the TRAFAC class TrmE-Era-EngA-EngB-Septin-like GTPase superfamily. TrmE GTPase family.</text>
</comment>
<evidence type="ECO:0000256" key="4">
    <source>
        <dbReference type="ARBA" id="ARBA00022741"/>
    </source>
</evidence>
<reference evidence="8" key="1">
    <citation type="submission" date="2025-08" db="UniProtKB">
        <authorList>
            <consortium name="RefSeq"/>
        </authorList>
    </citation>
    <scope>IDENTIFICATION</scope>
    <source>
        <tissue evidence="8">Gonads</tissue>
    </source>
</reference>
<keyword evidence="7" id="KW-1185">Reference proteome</keyword>
<evidence type="ECO:0000313" key="8">
    <source>
        <dbReference type="RefSeq" id="XP_030748635.1"/>
    </source>
</evidence>
<keyword evidence="3" id="KW-0819">tRNA processing</keyword>
<dbReference type="InterPro" id="IPR025867">
    <property type="entry name" value="MnmE_helical"/>
</dbReference>
<dbReference type="InterPro" id="IPR027266">
    <property type="entry name" value="TrmE/GcvT-like"/>
</dbReference>